<evidence type="ECO:0000313" key="3">
    <source>
        <dbReference type="EMBL" id="KAH0559694.1"/>
    </source>
</evidence>
<dbReference type="Pfam" id="PF20163">
    <property type="entry name" value="DUF6536"/>
    <property type="match status" value="1"/>
</dbReference>
<feature type="transmembrane region" description="Helical" evidence="1">
    <location>
        <begin position="190"/>
        <end position="214"/>
    </location>
</feature>
<feature type="transmembrane region" description="Helical" evidence="1">
    <location>
        <begin position="338"/>
        <end position="360"/>
    </location>
</feature>
<dbReference type="PANTHER" id="PTHR35395:SF1">
    <property type="entry name" value="DUF6536 DOMAIN-CONTAINING PROTEIN"/>
    <property type="match status" value="1"/>
</dbReference>
<keyword evidence="1" id="KW-0812">Transmembrane</keyword>
<keyword evidence="1" id="KW-0472">Membrane</keyword>
<feature type="transmembrane region" description="Helical" evidence="1">
    <location>
        <begin position="404"/>
        <end position="426"/>
    </location>
</feature>
<comment type="caution">
    <text evidence="3">The sequence shown here is derived from an EMBL/GenBank/DDBJ whole genome shotgun (WGS) entry which is preliminary data.</text>
</comment>
<reference evidence="3" key="1">
    <citation type="submission" date="2021-03" db="EMBL/GenBank/DDBJ databases">
        <title>Comparative genomics and phylogenomic investigation of the class Geoglossomycetes provide insights into ecological specialization and systematics.</title>
        <authorList>
            <person name="Melie T."/>
            <person name="Pirro S."/>
            <person name="Miller A.N."/>
            <person name="Quandt A."/>
        </authorList>
    </citation>
    <scope>NUCLEOTIDE SEQUENCE</scope>
    <source>
        <strain evidence="3">CAQ_001_2017</strain>
    </source>
</reference>
<protein>
    <recommendedName>
        <fullName evidence="2">DUF6536 domain-containing protein</fullName>
    </recommendedName>
</protein>
<keyword evidence="4" id="KW-1185">Reference proteome</keyword>
<dbReference type="AlphaFoldDB" id="A0A9P8RQ67"/>
<dbReference type="PANTHER" id="PTHR35395">
    <property type="entry name" value="DUF6536 DOMAIN-CONTAINING PROTEIN"/>
    <property type="match status" value="1"/>
</dbReference>
<dbReference type="EMBL" id="JAGHQM010000540">
    <property type="protein sequence ID" value="KAH0559694.1"/>
    <property type="molecule type" value="Genomic_DNA"/>
</dbReference>
<feature type="transmembrane region" description="Helical" evidence="1">
    <location>
        <begin position="280"/>
        <end position="301"/>
    </location>
</feature>
<dbReference type="InterPro" id="IPR046623">
    <property type="entry name" value="DUF6536"/>
</dbReference>
<organism evidence="3 4">
    <name type="scientific">Trichoglossum hirsutum</name>
    <dbReference type="NCBI Taxonomy" id="265104"/>
    <lineage>
        <taxon>Eukaryota</taxon>
        <taxon>Fungi</taxon>
        <taxon>Dikarya</taxon>
        <taxon>Ascomycota</taxon>
        <taxon>Pezizomycotina</taxon>
        <taxon>Geoglossomycetes</taxon>
        <taxon>Geoglossales</taxon>
        <taxon>Geoglossaceae</taxon>
        <taxon>Trichoglossum</taxon>
    </lineage>
</organism>
<accession>A0A9P8RQ67</accession>
<sequence length="542" mass="60420">MQALSAPTRAEVDREHSKKVWLDIGVMSVRNLWRIARFRVIMWCCLGLSSVPLHLMYNSAVFSTLAANEYAVLVAAPEFLTGNQSSFGTYEIDIVEIRDDITAGRFERLDKEACIREYNKEFVTSRGDLVIIGTAHNSSTTVYTANTYGQPGADINWLCTGLDCRVGLHQGGHIDYCFSKHVKERCRLQFSFYIMIIVIFCNLAKSFIMGLTVWKHRTPTLVTLGDAVSSFLEYPDKSTEDMCLVAKTDILKGVWKQNRSPRVYRPVRNFWFRAVSWQRLLICNFLYIFILSIAGILLHIGVGGIEATSFRDIYKGGLGAVSTNSLVYIGTNGRGPRLILMNVLLANLPQGILSFLYLTYNGLYTCMLNADEWSQFAHQRKTLRVTTPLGWQRSTYYLQLPYTYSLPLLALSGVLHWLTSQSIFLARVTFYGRNGIEDPDITLSTCGYSCFAITLVIMVGSVAVLIGAGMGFRRYPAGIPTAAGCSAAISAACHPLPNEHDAAYLPLKWGVVSEGHCSFSVGPVENPVAGKWYSGRARKKDD</sequence>
<feature type="transmembrane region" description="Helical" evidence="1">
    <location>
        <begin position="447"/>
        <end position="472"/>
    </location>
</feature>
<dbReference type="Proteomes" id="UP000750711">
    <property type="component" value="Unassembled WGS sequence"/>
</dbReference>
<evidence type="ECO:0000256" key="1">
    <source>
        <dbReference type="SAM" id="Phobius"/>
    </source>
</evidence>
<evidence type="ECO:0000259" key="2">
    <source>
        <dbReference type="Pfam" id="PF20163"/>
    </source>
</evidence>
<keyword evidence="1" id="KW-1133">Transmembrane helix</keyword>
<name>A0A9P8RQ67_9PEZI</name>
<evidence type="ECO:0000313" key="4">
    <source>
        <dbReference type="Proteomes" id="UP000750711"/>
    </source>
</evidence>
<feature type="domain" description="DUF6536" evidence="2">
    <location>
        <begin position="1"/>
        <end position="80"/>
    </location>
</feature>
<proteinExistence type="predicted"/>
<gene>
    <name evidence="3" type="ORF">GP486_003791</name>
</gene>